<dbReference type="EMBL" id="JAURUE010000001">
    <property type="protein sequence ID" value="MDP9612893.1"/>
    <property type="molecule type" value="Genomic_DNA"/>
</dbReference>
<evidence type="ECO:0008006" key="3">
    <source>
        <dbReference type="Google" id="ProtNLM"/>
    </source>
</evidence>
<organism evidence="1 2">
    <name type="scientific">Streptomyces demainii</name>
    <dbReference type="NCBI Taxonomy" id="588122"/>
    <lineage>
        <taxon>Bacteria</taxon>
        <taxon>Bacillati</taxon>
        <taxon>Actinomycetota</taxon>
        <taxon>Actinomycetes</taxon>
        <taxon>Kitasatosporales</taxon>
        <taxon>Streptomycetaceae</taxon>
        <taxon>Streptomyces</taxon>
    </lineage>
</organism>
<dbReference type="PANTHER" id="PTHR36221">
    <property type="entry name" value="DUF742 DOMAIN-CONTAINING PROTEIN"/>
    <property type="match status" value="1"/>
</dbReference>
<dbReference type="PANTHER" id="PTHR36221:SF1">
    <property type="entry name" value="DUF742 DOMAIN-CONTAINING PROTEIN"/>
    <property type="match status" value="1"/>
</dbReference>
<dbReference type="Proteomes" id="UP001234880">
    <property type="component" value="Unassembled WGS sequence"/>
</dbReference>
<dbReference type="InterPro" id="IPR007995">
    <property type="entry name" value="DUF742"/>
</dbReference>
<keyword evidence="2" id="KW-1185">Reference proteome</keyword>
<dbReference type="Pfam" id="PF05331">
    <property type="entry name" value="DUF742"/>
    <property type="match status" value="1"/>
</dbReference>
<accession>A0ABT9KWT2</accession>
<gene>
    <name evidence="1" type="ORF">JOF35_005170</name>
</gene>
<sequence>MTDNQRVYLYAELEGQSNQPLVRPKARTGGRTRPRYQVAIEALVSTTADPAHVADLHPSQQRICDLCREVKSVAEVSALLSIPLGATRLFVAELAAAGLVAVHQAGSGIASGPPEATLLERVLNGLRNDEAVERWLADSCQAVVDDLGHALDTEAGLREVLLQHHHDAAVDSLEDVLDIEAGLREALGVQTDLDS</sequence>
<reference evidence="1 2" key="1">
    <citation type="submission" date="2023-07" db="EMBL/GenBank/DDBJ databases">
        <title>Sequencing the genomes of 1000 actinobacteria strains.</title>
        <authorList>
            <person name="Klenk H.-P."/>
        </authorList>
    </citation>
    <scope>NUCLEOTIDE SEQUENCE [LARGE SCALE GENOMIC DNA]</scope>
    <source>
        <strain evidence="1 2">DSM 41600</strain>
    </source>
</reference>
<comment type="caution">
    <text evidence="1">The sequence shown here is derived from an EMBL/GenBank/DDBJ whole genome shotgun (WGS) entry which is preliminary data.</text>
</comment>
<name>A0ABT9KWT2_9ACTN</name>
<evidence type="ECO:0000313" key="1">
    <source>
        <dbReference type="EMBL" id="MDP9612893.1"/>
    </source>
</evidence>
<evidence type="ECO:0000313" key="2">
    <source>
        <dbReference type="Proteomes" id="UP001234880"/>
    </source>
</evidence>
<protein>
    <recommendedName>
        <fullName evidence="3">DUF742 domain-containing protein</fullName>
    </recommendedName>
</protein>
<proteinExistence type="predicted"/>